<dbReference type="RefSeq" id="WP_318650939.1">
    <property type="nucleotide sequence ID" value="NZ_CP137852.1"/>
</dbReference>
<dbReference type="EMBL" id="CP137852">
    <property type="protein sequence ID" value="WPB86982.1"/>
    <property type="molecule type" value="Genomic_DNA"/>
</dbReference>
<sequence length="313" mass="33041">MLPIAVLGAGLAGLSAAQALTAAGRAVRLFDKGRAAGGRLATRRIEHAGQSHRFDHGAQYLRAERAGFAALLEAGGTAPWPDAKRRVPVPGMSALGRHLAQGLDIRTGRHASALHRTAEGWMVAHLDAALVRPGRPMPSTPAELAGPFSAVLVTFPAEQARAILPPELAAPLAPIEYAPCWTVMAAFDRKLDLPDTLRYHGPIGWAARDSAKPGREAAQENWVIQAGPEFSRAQLEAPTEQVIAALLAELPAPAPLFAMAHRWRYSLLEVALGQPCLWDAGLGLGYASDGCLAGRAESAWESGQALAQRVLGA</sequence>
<dbReference type="SUPFAM" id="SSF51905">
    <property type="entry name" value="FAD/NAD(P)-binding domain"/>
    <property type="match status" value="1"/>
</dbReference>
<dbReference type="PANTHER" id="PTHR16128:SF5">
    <property type="entry name" value="FAD_NAD(P)-BINDING OXIDOREDUCTASE FAMILY PROTEIN"/>
    <property type="match status" value="1"/>
</dbReference>
<dbReference type="PANTHER" id="PTHR16128">
    <property type="entry name" value="FAD/NAD(P)-BINDING OXIDOREDUCTASE FAMILY PROTEIN"/>
    <property type="match status" value="1"/>
</dbReference>
<protein>
    <submittedName>
        <fullName evidence="1">NAD(P)-binding protein</fullName>
    </submittedName>
</protein>
<dbReference type="Proteomes" id="UP001305521">
    <property type="component" value="Chromosome"/>
</dbReference>
<evidence type="ECO:0000313" key="2">
    <source>
        <dbReference type="Proteomes" id="UP001305521"/>
    </source>
</evidence>
<reference evidence="1 2" key="1">
    <citation type="submission" date="2023-11" db="EMBL/GenBank/DDBJ databases">
        <title>Arctic aerobic anoxygenic photoheterotroph Sediminicoccus rosea KRV36 adapts its photosynthesis to long days of polar summer.</title>
        <authorList>
            <person name="Tomasch J."/>
            <person name="Kopejtka K."/>
            <person name="Bily T."/>
            <person name="Gardiner A.T."/>
            <person name="Gardian Z."/>
            <person name="Shivaramu S."/>
            <person name="Koblizek M."/>
            <person name="Engelhardt F."/>
            <person name="Kaftan D."/>
        </authorList>
    </citation>
    <scope>NUCLEOTIDE SEQUENCE [LARGE SCALE GENOMIC DNA]</scope>
    <source>
        <strain evidence="1 2">R-30</strain>
    </source>
</reference>
<dbReference type="Gene3D" id="3.90.660.10">
    <property type="match status" value="1"/>
</dbReference>
<organism evidence="1 2">
    <name type="scientific">Sediminicoccus rosea</name>
    <dbReference type="NCBI Taxonomy" id="1225128"/>
    <lineage>
        <taxon>Bacteria</taxon>
        <taxon>Pseudomonadati</taxon>
        <taxon>Pseudomonadota</taxon>
        <taxon>Alphaproteobacteria</taxon>
        <taxon>Acetobacterales</taxon>
        <taxon>Roseomonadaceae</taxon>
        <taxon>Sediminicoccus</taxon>
    </lineage>
</organism>
<evidence type="ECO:0000313" key="1">
    <source>
        <dbReference type="EMBL" id="WPB86982.1"/>
    </source>
</evidence>
<dbReference type="Pfam" id="PF13450">
    <property type="entry name" value="NAD_binding_8"/>
    <property type="match status" value="1"/>
</dbReference>
<keyword evidence="2" id="KW-1185">Reference proteome</keyword>
<proteinExistence type="predicted"/>
<accession>A0ABZ0PNN8</accession>
<name>A0ABZ0PNN8_9PROT</name>
<dbReference type="InterPro" id="IPR036188">
    <property type="entry name" value="FAD/NAD-bd_sf"/>
</dbReference>
<gene>
    <name evidence="1" type="ORF">R9Z33_08915</name>
</gene>
<dbReference type="Gene3D" id="3.50.50.60">
    <property type="entry name" value="FAD/NAD(P)-binding domain"/>
    <property type="match status" value="1"/>
</dbReference>